<dbReference type="EMBL" id="VOGX01000018">
    <property type="protein sequence ID" value="TWV26316.1"/>
    <property type="molecule type" value="Genomic_DNA"/>
</dbReference>
<organism evidence="1 2">
    <name type="scientific">Streptomyces albidoflavus</name>
    <dbReference type="NCBI Taxonomy" id="1886"/>
    <lineage>
        <taxon>Bacteria</taxon>
        <taxon>Bacillati</taxon>
        <taxon>Actinomycetota</taxon>
        <taxon>Actinomycetes</taxon>
        <taxon>Kitasatosporales</taxon>
        <taxon>Streptomycetaceae</taxon>
        <taxon>Streptomyces</taxon>
        <taxon>Streptomyces albidoflavus group</taxon>
    </lineage>
</organism>
<dbReference type="PANTHER" id="PTHR42905">
    <property type="entry name" value="PHOSPHOENOLPYRUVATE CARBOXYLASE"/>
    <property type="match status" value="1"/>
</dbReference>
<accession>A0ABY3H368</accession>
<dbReference type="RefSeq" id="WP_146580280.1">
    <property type="nucleotide sequence ID" value="NZ_VOGX01000018.1"/>
</dbReference>
<dbReference type="CDD" id="cd00377">
    <property type="entry name" value="ICL_PEPM"/>
    <property type="match status" value="1"/>
</dbReference>
<dbReference type="Gene3D" id="6.10.250.2750">
    <property type="match status" value="1"/>
</dbReference>
<keyword evidence="2" id="KW-1185">Reference proteome</keyword>
<dbReference type="SUPFAM" id="SSF51621">
    <property type="entry name" value="Phosphoenolpyruvate/pyruvate domain"/>
    <property type="match status" value="1"/>
</dbReference>
<evidence type="ECO:0000313" key="1">
    <source>
        <dbReference type="EMBL" id="TWV26316.1"/>
    </source>
</evidence>
<dbReference type="InterPro" id="IPR040442">
    <property type="entry name" value="Pyrv_kinase-like_dom_sf"/>
</dbReference>
<keyword evidence="1" id="KW-0456">Lyase</keyword>
<gene>
    <name evidence="1" type="ORF">FRZ02_06350</name>
</gene>
<dbReference type="Proteomes" id="UP000318052">
    <property type="component" value="Unassembled WGS sequence"/>
</dbReference>
<comment type="caution">
    <text evidence="1">The sequence shown here is derived from an EMBL/GenBank/DDBJ whole genome shotgun (WGS) entry which is preliminary data.</text>
</comment>
<dbReference type="PANTHER" id="PTHR42905:SF16">
    <property type="entry name" value="CARBOXYPHOSPHONOENOLPYRUVATE PHOSPHONOMUTASE-LIKE PROTEIN (AFU_ORTHOLOGUE AFUA_5G07230)"/>
    <property type="match status" value="1"/>
</dbReference>
<dbReference type="GO" id="GO:0016829">
    <property type="term" value="F:lyase activity"/>
    <property type="evidence" value="ECO:0007669"/>
    <property type="project" value="UniProtKB-KW"/>
</dbReference>
<proteinExistence type="predicted"/>
<reference evidence="2" key="1">
    <citation type="journal article" date="2019" name="Microbiol. Resour. Announc.">
        <title>Draft Genomic Sequences of Streptomyces misionensis and Streptomyces albidoflavus, bacteria applied for phytopathogen biocontrol.</title>
        <authorList>
            <person name="Pylro V."/>
            <person name="Dias A."/>
            <person name="Andreote F."/>
            <person name="Varani A."/>
            <person name="Andreote C."/>
            <person name="Bernardo E."/>
            <person name="Martins T."/>
        </authorList>
    </citation>
    <scope>NUCLEOTIDE SEQUENCE [LARGE SCALE GENOMIC DNA]</scope>
    <source>
        <strain evidence="2">77</strain>
    </source>
</reference>
<name>A0ABY3H368_9ACTN</name>
<evidence type="ECO:0000313" key="2">
    <source>
        <dbReference type="Proteomes" id="UP000318052"/>
    </source>
</evidence>
<protein>
    <submittedName>
        <fullName evidence="1">Isocitrate lyase/phosphoenolpyruvate mutase family protein</fullName>
    </submittedName>
</protein>
<dbReference type="Gene3D" id="3.20.20.60">
    <property type="entry name" value="Phosphoenolpyruvate-binding domains"/>
    <property type="match status" value="1"/>
</dbReference>
<dbReference type="Pfam" id="PF13714">
    <property type="entry name" value="PEP_mutase"/>
    <property type="match status" value="1"/>
</dbReference>
<dbReference type="InterPro" id="IPR039556">
    <property type="entry name" value="ICL/PEPM"/>
</dbReference>
<sequence>MTTAHAAHVRLFRSLHTPSAPLALANAWDAASARVVEAAGAPAVATTSAGVAWALGSVDGNSLDRDRALAALAQVTAAVTVPVTADLEDGYGAGPAEVGATVTRALAAGAAGINLEDGTRTPADFATRLTAARDAADETGTDLFLNARIDTYLLGLGAPEHRLTETLNRAHRYVAAGADGIFVPGVTDPATISALAAEIPVPLNVMAGPGAPPVAELGRLGVARVSLGSGVAQAAYGVAGRAARELLAGGTYDALADAVPYPEMQGLLATR</sequence>
<dbReference type="InterPro" id="IPR015813">
    <property type="entry name" value="Pyrv/PenolPyrv_kinase-like_dom"/>
</dbReference>